<accession>N1Q331</accession>
<dbReference type="Proteomes" id="UP000016933">
    <property type="component" value="Unassembled WGS sequence"/>
</dbReference>
<dbReference type="EMBL" id="KB446535">
    <property type="protein sequence ID" value="EME50176.1"/>
    <property type="molecule type" value="Genomic_DNA"/>
</dbReference>
<reference evidence="1 2" key="2">
    <citation type="journal article" date="2012" name="PLoS Pathog.">
        <title>Diverse lifestyles and strategies of plant pathogenesis encoded in the genomes of eighteen Dothideomycetes fungi.</title>
        <authorList>
            <person name="Ohm R.A."/>
            <person name="Feau N."/>
            <person name="Henrissat B."/>
            <person name="Schoch C.L."/>
            <person name="Horwitz B.A."/>
            <person name="Barry K.W."/>
            <person name="Condon B.J."/>
            <person name="Copeland A.C."/>
            <person name="Dhillon B."/>
            <person name="Glaser F."/>
            <person name="Hesse C.N."/>
            <person name="Kosti I."/>
            <person name="LaButti K."/>
            <person name="Lindquist E.A."/>
            <person name="Lucas S."/>
            <person name="Salamov A.A."/>
            <person name="Bradshaw R.E."/>
            <person name="Ciuffetti L."/>
            <person name="Hamelin R.C."/>
            <person name="Kema G.H.J."/>
            <person name="Lawrence C."/>
            <person name="Scott J.A."/>
            <person name="Spatafora J.W."/>
            <person name="Turgeon B.G."/>
            <person name="de Wit P.J.G.M."/>
            <person name="Zhong S."/>
            <person name="Goodwin S.B."/>
            <person name="Grigoriev I.V."/>
        </authorList>
    </citation>
    <scope>NUCLEOTIDE SEQUENCE [LARGE SCALE GENOMIC DNA]</scope>
    <source>
        <strain evidence="2">NZE10 / CBS 128990</strain>
    </source>
</reference>
<gene>
    <name evidence="1" type="ORF">DOTSEDRAFT_68890</name>
</gene>
<reference evidence="2" key="1">
    <citation type="journal article" date="2012" name="PLoS Genet.">
        <title>The genomes of the fungal plant pathogens Cladosporium fulvum and Dothistroma septosporum reveal adaptation to different hosts and lifestyles but also signatures of common ancestry.</title>
        <authorList>
            <person name="de Wit P.J.G.M."/>
            <person name="van der Burgt A."/>
            <person name="Oekmen B."/>
            <person name="Stergiopoulos I."/>
            <person name="Abd-Elsalam K.A."/>
            <person name="Aerts A.L."/>
            <person name="Bahkali A.H."/>
            <person name="Beenen H.G."/>
            <person name="Chettri P."/>
            <person name="Cox M.P."/>
            <person name="Datema E."/>
            <person name="de Vries R.P."/>
            <person name="Dhillon B."/>
            <person name="Ganley A.R."/>
            <person name="Griffiths S.A."/>
            <person name="Guo Y."/>
            <person name="Hamelin R.C."/>
            <person name="Henrissat B."/>
            <person name="Kabir M.S."/>
            <person name="Jashni M.K."/>
            <person name="Kema G."/>
            <person name="Klaubauf S."/>
            <person name="Lapidus A."/>
            <person name="Levasseur A."/>
            <person name="Lindquist E."/>
            <person name="Mehrabi R."/>
            <person name="Ohm R.A."/>
            <person name="Owen T.J."/>
            <person name="Salamov A."/>
            <person name="Schwelm A."/>
            <person name="Schijlen E."/>
            <person name="Sun H."/>
            <person name="van den Burg H.A."/>
            <person name="van Ham R.C.H.J."/>
            <person name="Zhang S."/>
            <person name="Goodwin S.B."/>
            <person name="Grigoriev I.V."/>
            <person name="Collemare J."/>
            <person name="Bradshaw R.E."/>
        </authorList>
    </citation>
    <scope>NUCLEOTIDE SEQUENCE [LARGE SCALE GENOMIC DNA]</scope>
    <source>
        <strain evidence="2">NZE10 / CBS 128990</strain>
    </source>
</reference>
<evidence type="ECO:0000313" key="1">
    <source>
        <dbReference type="EMBL" id="EME50176.1"/>
    </source>
</evidence>
<dbReference type="HOGENOM" id="CLU_2263652_0_0_1"/>
<evidence type="ECO:0000313" key="2">
    <source>
        <dbReference type="Proteomes" id="UP000016933"/>
    </source>
</evidence>
<protein>
    <submittedName>
        <fullName evidence="1">Uncharacterized protein</fullName>
    </submittedName>
</protein>
<sequence>MSGGRRAKVRFRAFASVAWLDHQRVRTCKPRDSNAVFEYSRVSRLMFSSCRTSSSPYRLICFRLRTRMDFCVMLQLFGAKAPSNGLILPPTEPPVHRAWEHPY</sequence>
<proteinExistence type="predicted"/>
<keyword evidence="2" id="KW-1185">Reference proteome</keyword>
<name>N1Q331_DOTSN</name>
<dbReference type="AlphaFoldDB" id="N1Q331"/>
<organism evidence="1 2">
    <name type="scientific">Dothistroma septosporum (strain NZE10 / CBS 128990)</name>
    <name type="common">Red band needle blight fungus</name>
    <name type="synonym">Mycosphaerella pini</name>
    <dbReference type="NCBI Taxonomy" id="675120"/>
    <lineage>
        <taxon>Eukaryota</taxon>
        <taxon>Fungi</taxon>
        <taxon>Dikarya</taxon>
        <taxon>Ascomycota</taxon>
        <taxon>Pezizomycotina</taxon>
        <taxon>Dothideomycetes</taxon>
        <taxon>Dothideomycetidae</taxon>
        <taxon>Mycosphaerellales</taxon>
        <taxon>Mycosphaerellaceae</taxon>
        <taxon>Dothistroma</taxon>
    </lineage>
</organism>